<keyword evidence="2" id="KW-0812">Transmembrane</keyword>
<sequence>MSHIFTFFAFLMVSAYGDGVDSAHIQCDLDHQCLIGYFCYEESHYCTRCLECGSYKRKPSWRSCPKTPSDCGSCVTNYEEEILHEGKTRDMCILSTPNTLSHTTVSNSNVERYLWVGAAAVILLPFMFYAFCRKNRLRDRGVMHHGLPHEEPPPYRSIELTTLTSNNSEEQLAEEDHVLTVGQQKDSLVQAVPFRQPDYPEQLLAFDNNQDPSSDVESIPEDIVVAASPNVELHDDNTMPSDWTPAETDGNGQLMTFECTEVETVSDPEDTCEPASKRHKANSSPDNSDSYNSQQININLFINNNVTIHKPT</sequence>
<evidence type="ECO:0000256" key="2">
    <source>
        <dbReference type="SAM" id="Phobius"/>
    </source>
</evidence>
<evidence type="ECO:0008006" key="5">
    <source>
        <dbReference type="Google" id="ProtNLM"/>
    </source>
</evidence>
<name>A0A1B6MGD6_9HEMI</name>
<accession>A0A1B6MGD6</accession>
<feature type="region of interest" description="Disordered" evidence="1">
    <location>
        <begin position="265"/>
        <end position="292"/>
    </location>
</feature>
<gene>
    <name evidence="4" type="ORF">g.44827</name>
</gene>
<feature type="transmembrane region" description="Helical" evidence="2">
    <location>
        <begin position="113"/>
        <end position="132"/>
    </location>
</feature>
<proteinExistence type="predicted"/>
<feature type="chain" id="PRO_5008588281" description="TNFR-Cys domain-containing protein" evidence="3">
    <location>
        <begin position="18"/>
        <end position="312"/>
    </location>
</feature>
<reference evidence="4" key="1">
    <citation type="submission" date="2015-11" db="EMBL/GenBank/DDBJ databases">
        <title>De novo transcriptome assembly of four potential Pierce s Disease insect vectors from Arizona vineyards.</title>
        <authorList>
            <person name="Tassone E.E."/>
        </authorList>
    </citation>
    <scope>NUCLEOTIDE SEQUENCE</scope>
</reference>
<feature type="signal peptide" evidence="3">
    <location>
        <begin position="1"/>
        <end position="17"/>
    </location>
</feature>
<evidence type="ECO:0000256" key="3">
    <source>
        <dbReference type="SAM" id="SignalP"/>
    </source>
</evidence>
<dbReference type="AlphaFoldDB" id="A0A1B6MGD6"/>
<dbReference type="EMBL" id="GEBQ01004959">
    <property type="protein sequence ID" value="JAT35018.1"/>
    <property type="molecule type" value="Transcribed_RNA"/>
</dbReference>
<keyword evidence="2" id="KW-0472">Membrane</keyword>
<organism evidence="4">
    <name type="scientific">Graphocephala atropunctata</name>
    <dbReference type="NCBI Taxonomy" id="36148"/>
    <lineage>
        <taxon>Eukaryota</taxon>
        <taxon>Metazoa</taxon>
        <taxon>Ecdysozoa</taxon>
        <taxon>Arthropoda</taxon>
        <taxon>Hexapoda</taxon>
        <taxon>Insecta</taxon>
        <taxon>Pterygota</taxon>
        <taxon>Neoptera</taxon>
        <taxon>Paraneoptera</taxon>
        <taxon>Hemiptera</taxon>
        <taxon>Auchenorrhyncha</taxon>
        <taxon>Membracoidea</taxon>
        <taxon>Cicadellidae</taxon>
        <taxon>Cicadellinae</taxon>
        <taxon>Cicadellini</taxon>
        <taxon>Graphocephala</taxon>
    </lineage>
</organism>
<keyword evidence="3" id="KW-0732">Signal</keyword>
<protein>
    <recommendedName>
        <fullName evidence="5">TNFR-Cys domain-containing protein</fullName>
    </recommendedName>
</protein>
<keyword evidence="2" id="KW-1133">Transmembrane helix</keyword>
<feature type="compositionally biased region" description="Low complexity" evidence="1">
    <location>
        <begin position="282"/>
        <end position="292"/>
    </location>
</feature>
<evidence type="ECO:0000256" key="1">
    <source>
        <dbReference type="SAM" id="MobiDB-lite"/>
    </source>
</evidence>
<evidence type="ECO:0000313" key="4">
    <source>
        <dbReference type="EMBL" id="JAT35018.1"/>
    </source>
</evidence>